<evidence type="ECO:0000256" key="2">
    <source>
        <dbReference type="ARBA" id="ARBA00013167"/>
    </source>
</evidence>
<sequence length="163" mass="18242">MSKLKMPVKIGEIRKILPHRFPFLMVDRVIELEEDRIVAIKNVTVNEPFFQGHFPEVPLMPGVMQLEALTQAAGLFLPLSDPTVFGENGEKIGVFSKVNNCTFESPVVPGDQLRLEATKFQIERNQKGDPKRVSAHAEASVDGKVSCRCDLEFAIIPTKLINR</sequence>
<keyword evidence="3" id="KW-0963">Cytoplasm</keyword>
<dbReference type="PANTHER" id="PTHR30272">
    <property type="entry name" value="3-HYDROXYACYL-[ACYL-CARRIER-PROTEIN] DEHYDRATASE"/>
    <property type="match status" value="1"/>
</dbReference>
<dbReference type="GO" id="GO:0009245">
    <property type="term" value="P:lipid A biosynthetic process"/>
    <property type="evidence" value="ECO:0007669"/>
    <property type="project" value="UniProtKB-KW"/>
</dbReference>
<evidence type="ECO:0000313" key="10">
    <source>
        <dbReference type="Proteomes" id="UP000015454"/>
    </source>
</evidence>
<dbReference type="Proteomes" id="UP000015454">
    <property type="component" value="Unassembled WGS sequence"/>
</dbReference>
<dbReference type="AlphaFoldDB" id="T0GDZ5"/>
<proteinExistence type="predicted"/>
<dbReference type="Pfam" id="PF07977">
    <property type="entry name" value="FabA"/>
    <property type="match status" value="1"/>
</dbReference>
<evidence type="ECO:0000256" key="7">
    <source>
        <dbReference type="ARBA" id="ARBA00023239"/>
    </source>
</evidence>
<evidence type="ECO:0000256" key="5">
    <source>
        <dbReference type="ARBA" id="ARBA00022556"/>
    </source>
</evidence>
<name>T0GDZ5_9LEPT</name>
<keyword evidence="6" id="KW-0443">Lipid metabolism</keyword>
<evidence type="ECO:0000256" key="4">
    <source>
        <dbReference type="ARBA" id="ARBA00022516"/>
    </source>
</evidence>
<dbReference type="EC" id="4.2.1.59" evidence="2"/>
<reference evidence="9" key="1">
    <citation type="submission" date="2013-05" db="EMBL/GenBank/DDBJ databases">
        <authorList>
            <person name="Harkins D.M."/>
            <person name="Durkin A.S."/>
            <person name="Brinkac L.M."/>
            <person name="Haft D.H."/>
            <person name="Selengut J.D."/>
            <person name="Sanka R."/>
            <person name="DePew J."/>
            <person name="Purushe J."/>
            <person name="Hartskeerl R.A."/>
            <person name="Ahmed A."/>
            <person name="van der Linden H."/>
            <person name="Goris M.G.A."/>
            <person name="Vinetz J.M."/>
            <person name="Sutton G.G."/>
            <person name="Nierman W.C."/>
            <person name="Fouts D.E."/>
        </authorList>
    </citation>
    <scope>NUCLEOTIDE SEQUENCE [LARGE SCALE GENOMIC DNA]</scope>
    <source>
        <strain evidence="9">5399</strain>
    </source>
</reference>
<dbReference type="GO" id="GO:0019171">
    <property type="term" value="F:(3R)-hydroxyacyl-[acyl-carrier-protein] dehydratase activity"/>
    <property type="evidence" value="ECO:0007669"/>
    <property type="project" value="UniProtKB-EC"/>
</dbReference>
<dbReference type="SUPFAM" id="SSF54637">
    <property type="entry name" value="Thioesterase/thiol ester dehydrase-isomerase"/>
    <property type="match status" value="1"/>
</dbReference>
<organism evidence="9 10">
    <name type="scientific">Leptospira broomii serovar Hurstbridge str. 5399</name>
    <dbReference type="NCBI Taxonomy" id="1049789"/>
    <lineage>
        <taxon>Bacteria</taxon>
        <taxon>Pseudomonadati</taxon>
        <taxon>Spirochaetota</taxon>
        <taxon>Spirochaetia</taxon>
        <taxon>Leptospirales</taxon>
        <taxon>Leptospiraceae</taxon>
        <taxon>Leptospira</taxon>
    </lineage>
</organism>
<evidence type="ECO:0000256" key="3">
    <source>
        <dbReference type="ARBA" id="ARBA00022490"/>
    </source>
</evidence>
<dbReference type="PANTHER" id="PTHR30272:SF1">
    <property type="entry name" value="3-HYDROXYACYL-[ACYL-CARRIER-PROTEIN] DEHYDRATASE"/>
    <property type="match status" value="1"/>
</dbReference>
<dbReference type="Gene3D" id="3.10.129.10">
    <property type="entry name" value="Hotdog Thioesterase"/>
    <property type="match status" value="1"/>
</dbReference>
<dbReference type="OrthoDB" id="9772788at2"/>
<evidence type="ECO:0000256" key="6">
    <source>
        <dbReference type="ARBA" id="ARBA00023098"/>
    </source>
</evidence>
<dbReference type="InterPro" id="IPR013114">
    <property type="entry name" value="FabA_FabZ"/>
</dbReference>
<comment type="subcellular location">
    <subcellularLocation>
        <location evidence="1">Cytoplasm</location>
    </subcellularLocation>
</comment>
<comment type="function">
    <text evidence="8">Involved in unsaturated fatty acids biosynthesis. Catalyzes the dehydration of short chain beta-hydroxyacyl-ACPs and long chain saturated and unsaturated beta-hydroxyacyl-ACPs.</text>
</comment>
<keyword evidence="5" id="KW-0441">Lipid A biosynthesis</keyword>
<dbReference type="GO" id="GO:0016020">
    <property type="term" value="C:membrane"/>
    <property type="evidence" value="ECO:0007669"/>
    <property type="project" value="GOC"/>
</dbReference>
<dbReference type="FunFam" id="3.10.129.10:FF:000001">
    <property type="entry name" value="3-hydroxyacyl-[acyl-carrier-protein] dehydratase FabZ"/>
    <property type="match status" value="1"/>
</dbReference>
<evidence type="ECO:0000256" key="1">
    <source>
        <dbReference type="ARBA" id="ARBA00004496"/>
    </source>
</evidence>
<dbReference type="InterPro" id="IPR029069">
    <property type="entry name" value="HotDog_dom_sf"/>
</dbReference>
<keyword evidence="7" id="KW-0456">Lyase</keyword>
<comment type="caution">
    <text evidence="9">The sequence shown here is derived from an EMBL/GenBank/DDBJ whole genome shotgun (WGS) entry which is preliminary data.</text>
</comment>
<gene>
    <name evidence="9" type="ORF">LEP1GSC050_1746</name>
</gene>
<evidence type="ECO:0000313" key="9">
    <source>
        <dbReference type="EMBL" id="EQA43608.1"/>
    </source>
</evidence>
<evidence type="ECO:0000256" key="8">
    <source>
        <dbReference type="ARBA" id="ARBA00025049"/>
    </source>
</evidence>
<dbReference type="EMBL" id="AHMO02000011">
    <property type="protein sequence ID" value="EQA43608.1"/>
    <property type="molecule type" value="Genomic_DNA"/>
</dbReference>
<protein>
    <recommendedName>
        <fullName evidence="2">3-hydroxyacyl-[acyl-carrier-protein] dehydratase</fullName>
        <ecNumber evidence="2">4.2.1.59</ecNumber>
    </recommendedName>
</protein>
<keyword evidence="4" id="KW-0444">Lipid biosynthesis</keyword>
<dbReference type="NCBIfam" id="NF000582">
    <property type="entry name" value="PRK00006.1"/>
    <property type="match status" value="1"/>
</dbReference>
<dbReference type="STRING" id="1049789.LEP1GSC050_1746"/>
<dbReference type="GO" id="GO:0005737">
    <property type="term" value="C:cytoplasm"/>
    <property type="evidence" value="ECO:0007669"/>
    <property type="project" value="UniProtKB-SubCell"/>
</dbReference>
<dbReference type="CDD" id="cd01288">
    <property type="entry name" value="FabZ"/>
    <property type="match status" value="1"/>
</dbReference>
<accession>T0GDZ5</accession>
<keyword evidence="10" id="KW-1185">Reference proteome</keyword>